<dbReference type="AlphaFoldDB" id="A0A0N1FA82"/>
<proteinExistence type="predicted"/>
<dbReference type="Proteomes" id="UP000031553">
    <property type="component" value="Unassembled WGS sequence"/>
</dbReference>
<organism evidence="1 2">
    <name type="scientific">Komagataeibacter intermedius AF2</name>
    <dbReference type="NCBI Taxonomy" id="1458464"/>
    <lineage>
        <taxon>Bacteria</taxon>
        <taxon>Pseudomonadati</taxon>
        <taxon>Pseudomonadota</taxon>
        <taxon>Alphaproteobacteria</taxon>
        <taxon>Acetobacterales</taxon>
        <taxon>Acetobacteraceae</taxon>
        <taxon>Komagataeibacter</taxon>
    </lineage>
</organism>
<gene>
    <name evidence="1" type="ORF">GLUCOINTEAF2_0203052</name>
</gene>
<comment type="caution">
    <text evidence="1">The sequence shown here is derived from an EMBL/GenBank/DDBJ whole genome shotgun (WGS) entry which is preliminary data.</text>
</comment>
<reference evidence="1 2" key="1">
    <citation type="submission" date="2015-07" db="EMBL/GenBank/DDBJ databases">
        <title>Draft Genome Sequence of Komagataeibacter intermedius Strain AF2, Isolated from Kombucha Tea.</title>
        <authorList>
            <person name="Santos R.A."/>
            <person name="Berretta A.A."/>
            <person name="Barud H.S."/>
            <person name="Ribeiro S.J."/>
            <person name="Gonzalez-Garcia L.N."/>
            <person name="Zucchi T.D."/>
            <person name="Goldman G.H."/>
            <person name="Riano-Pachon D.M."/>
        </authorList>
    </citation>
    <scope>NUCLEOTIDE SEQUENCE [LARGE SCALE GENOMIC DNA]</scope>
    <source>
        <strain evidence="1 2">AF2</strain>
    </source>
</reference>
<protein>
    <submittedName>
        <fullName evidence="1">Uncharacterized protein</fullName>
    </submittedName>
</protein>
<name>A0A0N1FA82_9PROT</name>
<sequence length="82" mass="8484">MKGSRHRDGYGGGVTGQAVGKQDGLCLGMGKFASAGAKAADMDVFRTPVPAFGGQARKCQYARQADLILMNDGGIPARVRLG</sequence>
<accession>A0A0N1FA82</accession>
<evidence type="ECO:0000313" key="1">
    <source>
        <dbReference type="EMBL" id="KPH85941.1"/>
    </source>
</evidence>
<dbReference type="EMBL" id="JUFX02000217">
    <property type="protein sequence ID" value="KPH85941.1"/>
    <property type="molecule type" value="Genomic_DNA"/>
</dbReference>
<evidence type="ECO:0000313" key="2">
    <source>
        <dbReference type="Proteomes" id="UP000031553"/>
    </source>
</evidence>